<dbReference type="InterPro" id="IPR004358">
    <property type="entry name" value="Sig_transdc_His_kin-like_C"/>
</dbReference>
<dbReference type="CDD" id="cd16922">
    <property type="entry name" value="HATPase_EvgS-ArcB-TorS-like"/>
    <property type="match status" value="1"/>
</dbReference>
<keyword evidence="4 7" id="KW-0597">Phosphoprotein</keyword>
<dbReference type="FunFam" id="1.10.287.130:FF:000045">
    <property type="entry name" value="Two-component system sensor histidine kinase/response regulator"/>
    <property type="match status" value="1"/>
</dbReference>
<keyword evidence="12" id="KW-1185">Reference proteome</keyword>
<evidence type="ECO:0000256" key="3">
    <source>
        <dbReference type="ARBA" id="ARBA00012438"/>
    </source>
</evidence>
<dbReference type="InterPro" id="IPR001789">
    <property type="entry name" value="Sig_transdc_resp-reg_receiver"/>
</dbReference>
<dbReference type="GO" id="GO:0000155">
    <property type="term" value="F:phosphorelay sensor kinase activity"/>
    <property type="evidence" value="ECO:0007669"/>
    <property type="project" value="InterPro"/>
</dbReference>
<dbReference type="Pfam" id="PF00072">
    <property type="entry name" value="Response_reg"/>
    <property type="match status" value="2"/>
</dbReference>
<dbReference type="Pfam" id="PF00512">
    <property type="entry name" value="HisKA"/>
    <property type="match status" value="2"/>
</dbReference>
<feature type="region of interest" description="Disordered" evidence="8">
    <location>
        <begin position="558"/>
        <end position="592"/>
    </location>
</feature>
<dbReference type="PROSITE" id="PS50110">
    <property type="entry name" value="RESPONSE_REGULATORY"/>
    <property type="match status" value="2"/>
</dbReference>
<reference evidence="11 12" key="1">
    <citation type="submission" date="2020-04" db="EMBL/GenBank/DDBJ databases">
        <authorList>
            <person name="De Canck E."/>
        </authorList>
    </citation>
    <scope>NUCLEOTIDE SEQUENCE [LARGE SCALE GENOMIC DNA]</scope>
    <source>
        <strain evidence="11 12">LMG 26841</strain>
    </source>
</reference>
<dbReference type="Proteomes" id="UP000494272">
    <property type="component" value="Unassembled WGS sequence"/>
</dbReference>
<dbReference type="PROSITE" id="PS50109">
    <property type="entry name" value="HIS_KIN"/>
    <property type="match status" value="2"/>
</dbReference>
<dbReference type="CDD" id="cd00075">
    <property type="entry name" value="HATPase"/>
    <property type="match status" value="1"/>
</dbReference>
<dbReference type="Gene3D" id="3.30.565.10">
    <property type="entry name" value="Histidine kinase-like ATPase, C-terminal domain"/>
    <property type="match status" value="2"/>
</dbReference>
<organism evidence="11 12">
    <name type="scientific">Achromobacter dolens</name>
    <dbReference type="NCBI Taxonomy" id="1287738"/>
    <lineage>
        <taxon>Bacteria</taxon>
        <taxon>Pseudomonadati</taxon>
        <taxon>Pseudomonadota</taxon>
        <taxon>Betaproteobacteria</taxon>
        <taxon>Burkholderiales</taxon>
        <taxon>Alcaligenaceae</taxon>
        <taxon>Achromobacter</taxon>
    </lineage>
</organism>
<dbReference type="AlphaFoldDB" id="A0A6S7CFI8"/>
<evidence type="ECO:0000256" key="8">
    <source>
        <dbReference type="SAM" id="MobiDB-lite"/>
    </source>
</evidence>
<evidence type="ECO:0000256" key="6">
    <source>
        <dbReference type="ARBA" id="ARBA00022777"/>
    </source>
</evidence>
<evidence type="ECO:0000256" key="4">
    <source>
        <dbReference type="ARBA" id="ARBA00022553"/>
    </source>
</evidence>
<dbReference type="InterPro" id="IPR005467">
    <property type="entry name" value="His_kinase_dom"/>
</dbReference>
<dbReference type="SUPFAM" id="SSF47384">
    <property type="entry name" value="Homodimeric domain of signal transducing histidine kinase"/>
    <property type="match status" value="2"/>
</dbReference>
<dbReference type="InterPro" id="IPR003661">
    <property type="entry name" value="HisK_dim/P_dom"/>
</dbReference>
<feature type="domain" description="Histidine kinase" evidence="9">
    <location>
        <begin position="345"/>
        <end position="559"/>
    </location>
</feature>
<dbReference type="PANTHER" id="PTHR43547">
    <property type="entry name" value="TWO-COMPONENT HISTIDINE KINASE"/>
    <property type="match status" value="1"/>
</dbReference>
<feature type="domain" description="Response regulatory" evidence="10">
    <location>
        <begin position="626"/>
        <end position="741"/>
    </location>
</feature>
<comment type="catalytic activity">
    <reaction evidence="1">
        <text>ATP + protein L-histidine = ADP + protein N-phospho-L-histidine.</text>
        <dbReference type="EC" id="2.7.13.3"/>
    </reaction>
</comment>
<dbReference type="InterPro" id="IPR036097">
    <property type="entry name" value="HisK_dim/P_sf"/>
</dbReference>
<dbReference type="FunFam" id="3.30.565.10:FF:000006">
    <property type="entry name" value="Sensor histidine kinase WalK"/>
    <property type="match status" value="1"/>
</dbReference>
<feature type="modified residue" description="4-aspartylphosphate" evidence="7">
    <location>
        <position position="1054"/>
    </location>
</feature>
<dbReference type="Gene3D" id="3.30.450.40">
    <property type="match status" value="1"/>
</dbReference>
<dbReference type="InterPro" id="IPR003594">
    <property type="entry name" value="HATPase_dom"/>
</dbReference>
<dbReference type="InterPro" id="IPR011006">
    <property type="entry name" value="CheY-like_superfamily"/>
</dbReference>
<dbReference type="PRINTS" id="PR00344">
    <property type="entry name" value="BCTRLSENSOR"/>
</dbReference>
<evidence type="ECO:0000256" key="2">
    <source>
        <dbReference type="ARBA" id="ARBA00004429"/>
    </source>
</evidence>
<dbReference type="SUPFAM" id="SSF52172">
    <property type="entry name" value="CheY-like"/>
    <property type="match status" value="2"/>
</dbReference>
<evidence type="ECO:0000313" key="12">
    <source>
        <dbReference type="Proteomes" id="UP000494272"/>
    </source>
</evidence>
<keyword evidence="5 11" id="KW-0808">Transferase</keyword>
<dbReference type="SUPFAM" id="SSF55781">
    <property type="entry name" value="GAF domain-like"/>
    <property type="match status" value="1"/>
</dbReference>
<name>A0A6S7CFI8_9BURK</name>
<dbReference type="SMART" id="SM00387">
    <property type="entry name" value="HATPase_c"/>
    <property type="match status" value="2"/>
</dbReference>
<dbReference type="EC" id="2.7.13.3" evidence="3"/>
<dbReference type="InterPro" id="IPR029016">
    <property type="entry name" value="GAF-like_dom_sf"/>
</dbReference>
<dbReference type="GO" id="GO:0005886">
    <property type="term" value="C:plasma membrane"/>
    <property type="evidence" value="ECO:0007669"/>
    <property type="project" value="UniProtKB-SubCell"/>
</dbReference>
<dbReference type="InterPro" id="IPR036890">
    <property type="entry name" value="HATPase_C_sf"/>
</dbReference>
<dbReference type="Pfam" id="PF02518">
    <property type="entry name" value="HATPase_c"/>
    <property type="match status" value="2"/>
</dbReference>
<feature type="domain" description="Histidine kinase" evidence="9">
    <location>
        <begin position="767"/>
        <end position="984"/>
    </location>
</feature>
<dbReference type="CDD" id="cd17574">
    <property type="entry name" value="REC_OmpR"/>
    <property type="match status" value="1"/>
</dbReference>
<feature type="domain" description="Response regulatory" evidence="10">
    <location>
        <begin position="1005"/>
        <end position="1121"/>
    </location>
</feature>
<evidence type="ECO:0000256" key="7">
    <source>
        <dbReference type="PROSITE-ProRule" id="PRU00169"/>
    </source>
</evidence>
<dbReference type="Gene3D" id="3.30.450.20">
    <property type="entry name" value="PAS domain"/>
    <property type="match status" value="1"/>
</dbReference>
<dbReference type="SUPFAM" id="SSF55874">
    <property type="entry name" value="ATPase domain of HSP90 chaperone/DNA topoisomerase II/histidine kinase"/>
    <property type="match status" value="2"/>
</dbReference>
<gene>
    <name evidence="11" type="primary">rcsC_11</name>
    <name evidence="11" type="ORF">LMG26841_01726</name>
</gene>
<comment type="subcellular location">
    <subcellularLocation>
        <location evidence="2">Cell inner membrane</location>
        <topology evidence="2">Multi-pass membrane protein</topology>
    </subcellularLocation>
</comment>
<accession>A0A6S7CFI8</accession>
<evidence type="ECO:0000313" key="11">
    <source>
        <dbReference type="EMBL" id="CAB3846302.1"/>
    </source>
</evidence>
<dbReference type="Gene3D" id="3.40.50.2300">
    <property type="match status" value="2"/>
</dbReference>
<dbReference type="SMART" id="SM00448">
    <property type="entry name" value="REC"/>
    <property type="match status" value="2"/>
</dbReference>
<dbReference type="PANTHER" id="PTHR43547:SF2">
    <property type="entry name" value="HYBRID SIGNAL TRANSDUCTION HISTIDINE KINASE C"/>
    <property type="match status" value="1"/>
</dbReference>
<dbReference type="CDD" id="cd17580">
    <property type="entry name" value="REC_2_DhkD-like"/>
    <property type="match status" value="1"/>
</dbReference>
<keyword evidence="6 11" id="KW-0418">Kinase</keyword>
<protein>
    <recommendedName>
        <fullName evidence="3">histidine kinase</fullName>
        <ecNumber evidence="3">2.7.13.3</ecNumber>
    </recommendedName>
</protein>
<evidence type="ECO:0000256" key="1">
    <source>
        <dbReference type="ARBA" id="ARBA00000085"/>
    </source>
</evidence>
<feature type="modified residue" description="4-aspartylphosphate" evidence="7">
    <location>
        <position position="674"/>
    </location>
</feature>
<evidence type="ECO:0000259" key="9">
    <source>
        <dbReference type="PROSITE" id="PS50109"/>
    </source>
</evidence>
<dbReference type="CDD" id="cd00082">
    <property type="entry name" value="HisKA"/>
    <property type="match status" value="2"/>
</dbReference>
<proteinExistence type="predicted"/>
<sequence>MRDSLPPDTSLNFLPDHGEVARHLARLDWHSTSIGPPEHWPQNLRTALSLCLSSRFPILLWWGEDFSILYNDAYIPFLGASKHPGALARPGQECWREIWPEIGPMLAGVYRSGQATWSYDQEFYFDRHLPREEVYVTFTYGPILATDGVTVQGIFCPCTETTEKIVSARRLEILRELGAQPPTAGPAATARRICDVLARNPRDVPFCLIYRCGDSAFELLSATGADGQARAAAHWPLEQVASTGEPQTVELASRALALPGGPWPDRAEWARILPIRWTADGSVSGIMVLGVSARRPLDGAYRDFFDLVARHSASAIASAVAYEEEARRAEALAELDRAKTTFFSNVSHEFRTPLTLILGPLEQALAESRASLGHETLELLFRNALRLQKLVNSLLDFSRIEGGGMVARLEPTDLARATLDHASAFRSAIEGAGLTLSVQCDALPEVYVDRDWYERIVLNLLSNAFKYTLRGAIDVTLRDGGNEVVLSVRDTGVGIEQADLARIFQRFQRGHSSAARSHEGSGIGLALVHELVKLQGGVITVESEPGVGSRFIVTLPKRQAPSAAGERSHEPGGPYEPGGPHQPGEPREPQGPRLGRAALQARQEASRWLANASPLSVSVATGDRPRILCVDDNADLREYLRGLLAQDYDLTIAADGQTALRDARQVPPDLVITDIMMPGMDGLTLLQALRSDARTRTVPVILLSARAGQEARVEGMDAGADDYLVKPFSPAELRARVGAHLRLSLLRQETQAALRDANERKDEFLAMLAHELRNPLAPLHNGLQLLLRARAGEADVRRIHEMLARQVSHIARLVDDLLDIARINSGKILLRKAPVDLVALLRNALEASRGVIDAAGHALSVTLPAEPVMAEADAVRLTQVVSNLLNNAAKYTDRGGHITLNGACDGRGKFVLSVRDNGRGIPVDMLTRVFEPFVQVDGRRGSGGLGVGLTLVARLVALHGGSVQAHSAGPGTGSEIVVRLPVQGGASQALPQTDGADTPGRAPGRILVVDDNPDSGDTTAMVLESFGAQVRIARNGAEALAMLVDFAPHVMLVDIGMPDIDGYEVARRVRAGPAGQDIALIAMTGWGQDEDRRRSQEAGFDHHLVKPVDFSVLERMLIALSQQRARAAEPGDRAR</sequence>
<dbReference type="SMART" id="SM00388">
    <property type="entry name" value="HisKA"/>
    <property type="match status" value="2"/>
</dbReference>
<dbReference type="Gene3D" id="1.10.287.130">
    <property type="match status" value="2"/>
</dbReference>
<dbReference type="EMBL" id="CADIKW010000002">
    <property type="protein sequence ID" value="CAB3846302.1"/>
    <property type="molecule type" value="Genomic_DNA"/>
</dbReference>
<evidence type="ECO:0000256" key="5">
    <source>
        <dbReference type="ARBA" id="ARBA00022679"/>
    </source>
</evidence>
<evidence type="ECO:0000259" key="10">
    <source>
        <dbReference type="PROSITE" id="PS50110"/>
    </source>
</evidence>